<name>A0A1I0AQU7_THASX</name>
<comment type="similarity">
    <text evidence="2">Belongs to the MoaD family.</text>
</comment>
<dbReference type="GO" id="GO:0000166">
    <property type="term" value="F:nucleotide binding"/>
    <property type="evidence" value="ECO:0007669"/>
    <property type="project" value="UniProtKB-KW"/>
</dbReference>
<dbReference type="PANTHER" id="PTHR33359">
    <property type="entry name" value="MOLYBDOPTERIN SYNTHASE SULFUR CARRIER SUBUNIT"/>
    <property type="match status" value="1"/>
</dbReference>
<dbReference type="InterPro" id="IPR003749">
    <property type="entry name" value="ThiS/MoaD-like"/>
</dbReference>
<proteinExistence type="inferred from homology"/>
<dbReference type="AlphaFoldDB" id="A0A1I0AQU7"/>
<dbReference type="EMBL" id="FOHK01000003">
    <property type="protein sequence ID" value="SES96691.1"/>
    <property type="molecule type" value="Genomic_DNA"/>
</dbReference>
<dbReference type="InterPro" id="IPR044672">
    <property type="entry name" value="MOCS2A"/>
</dbReference>
<dbReference type="STRING" id="349064.SAMN05660429_00788"/>
<evidence type="ECO:0000313" key="5">
    <source>
        <dbReference type="Proteomes" id="UP000199308"/>
    </source>
</evidence>
<dbReference type="PANTHER" id="PTHR33359:SF1">
    <property type="entry name" value="MOLYBDOPTERIN SYNTHASE SULFUR CARRIER SUBUNIT"/>
    <property type="match status" value="1"/>
</dbReference>
<protein>
    <recommendedName>
        <fullName evidence="3">Molybdopterin synthase sulfur carrier subunit</fullName>
    </recommendedName>
</protein>
<accession>A0A1I0AQU7</accession>
<reference evidence="4 5" key="1">
    <citation type="submission" date="2016-10" db="EMBL/GenBank/DDBJ databases">
        <authorList>
            <person name="de Groot N.N."/>
        </authorList>
    </citation>
    <scope>NUCLEOTIDE SEQUENCE [LARGE SCALE GENOMIC DNA]</scope>
    <source>
        <strain evidence="4 5">DSM 19706</strain>
    </source>
</reference>
<dbReference type="GO" id="GO:1990133">
    <property type="term" value="C:molybdopterin adenylyltransferase complex"/>
    <property type="evidence" value="ECO:0007669"/>
    <property type="project" value="TreeGrafter"/>
</dbReference>
<dbReference type="SUPFAM" id="SSF54285">
    <property type="entry name" value="MoaD/ThiS"/>
    <property type="match status" value="1"/>
</dbReference>
<evidence type="ECO:0000313" key="4">
    <source>
        <dbReference type="EMBL" id="SES96691.1"/>
    </source>
</evidence>
<dbReference type="Proteomes" id="UP000199308">
    <property type="component" value="Unassembled WGS sequence"/>
</dbReference>
<organism evidence="4 5">
    <name type="scientific">Thalassotalea agarivorans</name>
    <name type="common">Thalassomonas agarivorans</name>
    <dbReference type="NCBI Taxonomy" id="349064"/>
    <lineage>
        <taxon>Bacteria</taxon>
        <taxon>Pseudomonadati</taxon>
        <taxon>Pseudomonadota</taxon>
        <taxon>Gammaproteobacteria</taxon>
        <taxon>Alteromonadales</taxon>
        <taxon>Colwelliaceae</taxon>
        <taxon>Thalassotalea</taxon>
    </lineage>
</organism>
<dbReference type="CDD" id="cd00754">
    <property type="entry name" value="Ubl_MoaD"/>
    <property type="match status" value="1"/>
</dbReference>
<dbReference type="InterPro" id="IPR016155">
    <property type="entry name" value="Mopterin_synth/thiamin_S_b"/>
</dbReference>
<dbReference type="GO" id="GO:0006777">
    <property type="term" value="P:Mo-molybdopterin cofactor biosynthetic process"/>
    <property type="evidence" value="ECO:0007669"/>
    <property type="project" value="InterPro"/>
</dbReference>
<sequence>MVTIRFFAALKEQLDCSSLTIDKTDISDIAALKAHLVDVNPHWKEALLNNALLASVNHQMVNEQCAIKQGDEVAFFPPVTGG</sequence>
<evidence type="ECO:0000256" key="3">
    <source>
        <dbReference type="ARBA" id="ARBA00024247"/>
    </source>
</evidence>
<gene>
    <name evidence="4" type="ORF">SAMN05660429_00788</name>
</gene>
<evidence type="ECO:0000256" key="1">
    <source>
        <dbReference type="ARBA" id="ARBA00022741"/>
    </source>
</evidence>
<dbReference type="OrthoDB" id="9801945at2"/>
<dbReference type="Gene3D" id="3.10.20.30">
    <property type="match status" value="1"/>
</dbReference>
<keyword evidence="1" id="KW-0547">Nucleotide-binding</keyword>
<dbReference type="Pfam" id="PF02597">
    <property type="entry name" value="ThiS"/>
    <property type="match status" value="1"/>
</dbReference>
<evidence type="ECO:0000256" key="2">
    <source>
        <dbReference type="ARBA" id="ARBA00024200"/>
    </source>
</evidence>
<keyword evidence="5" id="KW-1185">Reference proteome</keyword>
<dbReference type="InterPro" id="IPR012675">
    <property type="entry name" value="Beta-grasp_dom_sf"/>
</dbReference>